<dbReference type="PROSITE" id="PS50999">
    <property type="entry name" value="COX2_TM"/>
    <property type="match status" value="1"/>
</dbReference>
<evidence type="ECO:0000256" key="16">
    <source>
        <dbReference type="SAM" id="MobiDB-lite"/>
    </source>
</evidence>
<name>B8HMH5_CYAP4</name>
<keyword evidence="8 14" id="KW-0249">Electron transport</keyword>
<accession>B8HMH5</accession>
<dbReference type="STRING" id="395961.Cyan7425_1211"/>
<dbReference type="PROSITE" id="PS50857">
    <property type="entry name" value="COX2_CUA"/>
    <property type="match status" value="1"/>
</dbReference>
<dbReference type="GO" id="GO:0042773">
    <property type="term" value="P:ATP synthesis coupled electron transport"/>
    <property type="evidence" value="ECO:0007669"/>
    <property type="project" value="TreeGrafter"/>
</dbReference>
<organism evidence="20">
    <name type="scientific">Cyanothece sp. (strain PCC 7425 / ATCC 29141)</name>
    <dbReference type="NCBI Taxonomy" id="395961"/>
    <lineage>
        <taxon>Bacteria</taxon>
        <taxon>Bacillati</taxon>
        <taxon>Cyanobacteriota</taxon>
        <taxon>Cyanophyceae</taxon>
        <taxon>Gomontiellales</taxon>
        <taxon>Cyanothecaceae</taxon>
        <taxon>Cyanothece</taxon>
    </lineage>
</organism>
<evidence type="ECO:0000256" key="13">
    <source>
        <dbReference type="ARBA" id="ARBA00047816"/>
    </source>
</evidence>
<evidence type="ECO:0000256" key="17">
    <source>
        <dbReference type="SAM" id="Phobius"/>
    </source>
</evidence>
<comment type="function">
    <text evidence="12 15">Subunits I and II form the functional core of the enzyme complex. Electrons originating in cytochrome c are transferred via heme a and Cu(A) to the binuclear center formed by heme a3 and Cu(B).</text>
</comment>
<dbReference type="PANTHER" id="PTHR22888:SF9">
    <property type="entry name" value="CYTOCHROME C OXIDASE SUBUNIT 2"/>
    <property type="match status" value="1"/>
</dbReference>
<keyword evidence="5 14" id="KW-0812">Transmembrane</keyword>
<evidence type="ECO:0000313" key="20">
    <source>
        <dbReference type="EMBL" id="ACL43590.1"/>
    </source>
</evidence>
<evidence type="ECO:0000259" key="19">
    <source>
        <dbReference type="PROSITE" id="PS50999"/>
    </source>
</evidence>
<comment type="cofactor">
    <cofactor evidence="15">
        <name>Cu cation</name>
        <dbReference type="ChEBI" id="CHEBI:23378"/>
    </cofactor>
    <text evidence="15">Binds a copper A center.</text>
</comment>
<dbReference type="EMBL" id="CP001344">
    <property type="protein sequence ID" value="ACL43590.1"/>
    <property type="molecule type" value="Genomic_DNA"/>
</dbReference>
<reference evidence="20" key="1">
    <citation type="submission" date="2009-01" db="EMBL/GenBank/DDBJ databases">
        <title>Complete sequence of chromosome Cyanothece sp. PCC 7425.</title>
        <authorList>
            <consortium name="US DOE Joint Genome Institute"/>
            <person name="Lucas S."/>
            <person name="Copeland A."/>
            <person name="Lapidus A."/>
            <person name="Glavina del Rio T."/>
            <person name="Dalin E."/>
            <person name="Tice H."/>
            <person name="Bruce D."/>
            <person name="Goodwin L."/>
            <person name="Pitluck S."/>
            <person name="Sims D."/>
            <person name="Meineke L."/>
            <person name="Brettin T."/>
            <person name="Detter J.C."/>
            <person name="Han C."/>
            <person name="Larimer F."/>
            <person name="Land M."/>
            <person name="Hauser L."/>
            <person name="Kyrpides N."/>
            <person name="Ovchinnikova G."/>
            <person name="Liberton M."/>
            <person name="Stoeckel J."/>
            <person name="Banerjee A."/>
            <person name="Singh A."/>
            <person name="Page L."/>
            <person name="Sato H."/>
            <person name="Zhao L."/>
            <person name="Sherman L."/>
            <person name="Pakrasi H."/>
            <person name="Richardson P."/>
        </authorList>
    </citation>
    <scope>NUCLEOTIDE SEQUENCE</scope>
    <source>
        <strain evidence="20">PCC 7425</strain>
    </source>
</reference>
<dbReference type="PROSITE" id="PS00078">
    <property type="entry name" value="COX2"/>
    <property type="match status" value="1"/>
</dbReference>
<dbReference type="GO" id="GO:0004129">
    <property type="term" value="F:cytochrome-c oxidase activity"/>
    <property type="evidence" value="ECO:0007669"/>
    <property type="project" value="UniProtKB-EC"/>
</dbReference>
<comment type="similarity">
    <text evidence="2 14">Belongs to the cytochrome c oxidase subunit 2 family.</text>
</comment>
<keyword evidence="9 17" id="KW-1133">Transmembrane helix</keyword>
<comment type="subcellular location">
    <subcellularLocation>
        <location evidence="14">Cell membrane</location>
        <topology evidence="14">Multi-pass membrane protein</topology>
    </subcellularLocation>
    <subcellularLocation>
        <location evidence="1">Membrane</location>
        <topology evidence="1">Multi-pass membrane protein</topology>
    </subcellularLocation>
</comment>
<evidence type="ECO:0000256" key="5">
    <source>
        <dbReference type="ARBA" id="ARBA00022692"/>
    </source>
</evidence>
<dbReference type="AlphaFoldDB" id="B8HMH5"/>
<gene>
    <name evidence="20" type="ordered locus">Cyan7425_1211</name>
</gene>
<keyword evidence="20" id="KW-0560">Oxidoreductase</keyword>
<dbReference type="InterPro" id="IPR001505">
    <property type="entry name" value="Copper_CuA"/>
</dbReference>
<dbReference type="Gene3D" id="1.10.287.90">
    <property type="match status" value="1"/>
</dbReference>
<dbReference type="InterPro" id="IPR002429">
    <property type="entry name" value="CcO_II-like_C"/>
</dbReference>
<feature type="transmembrane region" description="Helical" evidence="17">
    <location>
        <begin position="91"/>
        <end position="109"/>
    </location>
</feature>
<dbReference type="CDD" id="cd13919">
    <property type="entry name" value="CuRO_HCO_II_like_5"/>
    <property type="match status" value="1"/>
</dbReference>
<feature type="compositionally biased region" description="Polar residues" evidence="16">
    <location>
        <begin position="182"/>
        <end position="198"/>
    </location>
</feature>
<protein>
    <recommendedName>
        <fullName evidence="15">Cytochrome c oxidase subunit 2</fullName>
        <ecNumber evidence="15">7.1.1.9</ecNumber>
    </recommendedName>
</protein>
<keyword evidence="7" id="KW-1278">Translocase</keyword>
<evidence type="ECO:0000256" key="7">
    <source>
        <dbReference type="ARBA" id="ARBA00022967"/>
    </source>
</evidence>
<evidence type="ECO:0000256" key="6">
    <source>
        <dbReference type="ARBA" id="ARBA00022723"/>
    </source>
</evidence>
<dbReference type="Pfam" id="PF00116">
    <property type="entry name" value="COX2"/>
    <property type="match status" value="1"/>
</dbReference>
<proteinExistence type="inferred from homology"/>
<evidence type="ECO:0000256" key="9">
    <source>
        <dbReference type="ARBA" id="ARBA00022989"/>
    </source>
</evidence>
<dbReference type="GO" id="GO:0005507">
    <property type="term" value="F:copper ion binding"/>
    <property type="evidence" value="ECO:0007669"/>
    <property type="project" value="InterPro"/>
</dbReference>
<evidence type="ECO:0000256" key="3">
    <source>
        <dbReference type="ARBA" id="ARBA00022448"/>
    </source>
</evidence>
<dbReference type="InterPro" id="IPR036257">
    <property type="entry name" value="Cyt_c_oxidase_su2_TM_sf"/>
</dbReference>
<feature type="region of interest" description="Disordered" evidence="16">
    <location>
        <begin position="169"/>
        <end position="200"/>
    </location>
</feature>
<keyword evidence="11 17" id="KW-0472">Membrane</keyword>
<keyword evidence="6 15" id="KW-0479">Metal-binding</keyword>
<evidence type="ECO:0000256" key="11">
    <source>
        <dbReference type="ARBA" id="ARBA00023136"/>
    </source>
</evidence>
<evidence type="ECO:0000256" key="2">
    <source>
        <dbReference type="ARBA" id="ARBA00007866"/>
    </source>
</evidence>
<dbReference type="OrthoDB" id="9781261at2"/>
<dbReference type="PANTHER" id="PTHR22888">
    <property type="entry name" value="CYTOCHROME C OXIDASE, SUBUNIT II"/>
    <property type="match status" value="1"/>
</dbReference>
<evidence type="ECO:0000256" key="1">
    <source>
        <dbReference type="ARBA" id="ARBA00004141"/>
    </source>
</evidence>
<dbReference type="EC" id="7.1.1.9" evidence="15"/>
<feature type="transmembrane region" description="Helical" evidence="17">
    <location>
        <begin position="7"/>
        <end position="24"/>
    </location>
</feature>
<feature type="domain" description="Cytochrome oxidase subunit II copper A binding" evidence="18">
    <location>
        <begin position="225"/>
        <end position="336"/>
    </location>
</feature>
<evidence type="ECO:0000256" key="12">
    <source>
        <dbReference type="ARBA" id="ARBA00024688"/>
    </source>
</evidence>
<dbReference type="KEGG" id="cyn:Cyan7425_1211"/>
<evidence type="ECO:0000259" key="18">
    <source>
        <dbReference type="PROSITE" id="PS50857"/>
    </source>
</evidence>
<dbReference type="SUPFAM" id="SSF81464">
    <property type="entry name" value="Cytochrome c oxidase subunit II-like, transmembrane region"/>
    <property type="match status" value="1"/>
</dbReference>
<evidence type="ECO:0000256" key="15">
    <source>
        <dbReference type="RuleBase" id="RU004024"/>
    </source>
</evidence>
<evidence type="ECO:0000256" key="4">
    <source>
        <dbReference type="ARBA" id="ARBA00022660"/>
    </source>
</evidence>
<dbReference type="SUPFAM" id="SSF49503">
    <property type="entry name" value="Cupredoxins"/>
    <property type="match status" value="1"/>
</dbReference>
<keyword evidence="3 14" id="KW-0813">Transport</keyword>
<dbReference type="Pfam" id="PF02790">
    <property type="entry name" value="COX2_TM"/>
    <property type="match status" value="1"/>
</dbReference>
<dbReference type="eggNOG" id="COG1622">
    <property type="taxonomic scope" value="Bacteria"/>
</dbReference>
<dbReference type="InterPro" id="IPR008972">
    <property type="entry name" value="Cupredoxin"/>
</dbReference>
<dbReference type="InterPro" id="IPR045187">
    <property type="entry name" value="CcO_II"/>
</dbReference>
<evidence type="ECO:0000256" key="10">
    <source>
        <dbReference type="ARBA" id="ARBA00023008"/>
    </source>
</evidence>
<evidence type="ECO:0000256" key="8">
    <source>
        <dbReference type="ARBA" id="ARBA00022982"/>
    </source>
</evidence>
<keyword evidence="10 15" id="KW-0186">Copper</keyword>
<feature type="transmembrane region" description="Helical" evidence="17">
    <location>
        <begin position="44"/>
        <end position="70"/>
    </location>
</feature>
<sequence length="351" mass="37709">MKIPGNIITLLIGITITLLSLWFSQHNGLLPQIASAEAPQIDQLFNAMLAISIGLCLVIGGALIYSLLAFRQKPGDNTDAVPVHGNVPLEILWTAIPSAIVLWLAIYSFDIYKAVDSGAYIASLHESHHAPEQVVASQERVQPGVALAATLPETELAQTKLPATAAQLEPGSAQVKPDTVGVSGNENPSAPSQDTATRTVRKALPQREELTAPRIGPTTLEAATPADLEVNVTGLQYAWIFTYPDSNIVSGELHLPVNRSVKLNISANDVIHAFWVPQFRLKQDAIPGQQTRMRFTPTAVGEYPVICAELCGAYHSAMKTRVIVQSPQEYAAWIQSQVALTESGSVVATSQ</sequence>
<dbReference type="GO" id="GO:0016491">
    <property type="term" value="F:oxidoreductase activity"/>
    <property type="evidence" value="ECO:0007669"/>
    <property type="project" value="UniProtKB-KW"/>
</dbReference>
<dbReference type="HOGENOM" id="CLU_036876_4_2_3"/>
<comment type="catalytic activity">
    <reaction evidence="13 15">
        <text>4 Fe(II)-[cytochrome c] + O2 + 8 H(+)(in) = 4 Fe(III)-[cytochrome c] + 2 H2O + 4 H(+)(out)</text>
        <dbReference type="Rhea" id="RHEA:11436"/>
        <dbReference type="Rhea" id="RHEA-COMP:10350"/>
        <dbReference type="Rhea" id="RHEA-COMP:14399"/>
        <dbReference type="ChEBI" id="CHEBI:15377"/>
        <dbReference type="ChEBI" id="CHEBI:15378"/>
        <dbReference type="ChEBI" id="CHEBI:15379"/>
        <dbReference type="ChEBI" id="CHEBI:29033"/>
        <dbReference type="ChEBI" id="CHEBI:29034"/>
        <dbReference type="EC" id="7.1.1.9"/>
    </reaction>
</comment>
<feature type="domain" description="Cytochrome oxidase subunit II transmembrane region profile" evidence="19">
    <location>
        <begin position="21"/>
        <end position="119"/>
    </location>
</feature>
<dbReference type="InterPro" id="IPR011759">
    <property type="entry name" value="Cyt_c_oxidase_su2_TM_dom"/>
</dbReference>
<dbReference type="GO" id="GO:0005886">
    <property type="term" value="C:plasma membrane"/>
    <property type="evidence" value="ECO:0007669"/>
    <property type="project" value="UniProtKB-SubCell"/>
</dbReference>
<dbReference type="Gene3D" id="2.60.40.420">
    <property type="entry name" value="Cupredoxins - blue copper proteins"/>
    <property type="match status" value="1"/>
</dbReference>
<keyword evidence="4 14" id="KW-0679">Respiratory chain</keyword>
<evidence type="ECO:0000256" key="14">
    <source>
        <dbReference type="RuleBase" id="RU000456"/>
    </source>
</evidence>